<keyword evidence="1" id="KW-1133">Transmembrane helix</keyword>
<feature type="transmembrane region" description="Helical" evidence="1">
    <location>
        <begin position="26"/>
        <end position="48"/>
    </location>
</feature>
<dbReference type="InterPro" id="IPR007730">
    <property type="entry name" value="SPOR-like_dom"/>
</dbReference>
<keyword evidence="1" id="KW-0472">Membrane</keyword>
<dbReference type="AlphaFoldDB" id="A5EXU3"/>
<reference evidence="3 4" key="1">
    <citation type="journal article" date="2007" name="Nat. Biotechnol.">
        <title>Genome sequence and identification of candidate vaccine antigens from the animal pathogen Dichelobacter nodosus.</title>
        <authorList>
            <person name="Myers G.S."/>
            <person name="Parker D."/>
            <person name="Al-Hasani K."/>
            <person name="Kennan R.M."/>
            <person name="Seemann T."/>
            <person name="Ren Q."/>
            <person name="Badger J.H."/>
            <person name="Selengut J.D."/>
            <person name="Deboy R.T."/>
            <person name="Tettelin H."/>
            <person name="Boyce J.D."/>
            <person name="McCarl V.P."/>
            <person name="Han X."/>
            <person name="Nelson W.C."/>
            <person name="Madupu R."/>
            <person name="Mohamoud Y."/>
            <person name="Holley T."/>
            <person name="Fedorova N."/>
            <person name="Khouri H."/>
            <person name="Bottomley S.P."/>
            <person name="Whittington R.J."/>
            <person name="Adler B."/>
            <person name="Songer J.G."/>
            <person name="Rood J.I."/>
            <person name="Paulsen I.T."/>
        </authorList>
    </citation>
    <scope>NUCLEOTIDE SEQUENCE [LARGE SCALE GENOMIC DNA]</scope>
    <source>
        <strain evidence="3 4">VCS1703A</strain>
    </source>
</reference>
<dbReference type="SUPFAM" id="SSF110997">
    <property type="entry name" value="Sporulation related repeat"/>
    <property type="match status" value="1"/>
</dbReference>
<dbReference type="Gene3D" id="3.30.70.1070">
    <property type="entry name" value="Sporulation related repeat"/>
    <property type="match status" value="1"/>
</dbReference>
<dbReference type="KEGG" id="dno:DNO_1050"/>
<dbReference type="RefSeq" id="WP_012031357.1">
    <property type="nucleotide sequence ID" value="NC_009446.1"/>
</dbReference>
<dbReference type="PROSITE" id="PS51724">
    <property type="entry name" value="SPOR"/>
    <property type="match status" value="1"/>
</dbReference>
<dbReference type="Proteomes" id="UP000000248">
    <property type="component" value="Chromosome"/>
</dbReference>
<evidence type="ECO:0000259" key="2">
    <source>
        <dbReference type="PROSITE" id="PS51724"/>
    </source>
</evidence>
<dbReference type="STRING" id="246195.DNO_1050"/>
<evidence type="ECO:0000256" key="1">
    <source>
        <dbReference type="SAM" id="Phobius"/>
    </source>
</evidence>
<evidence type="ECO:0000313" key="3">
    <source>
        <dbReference type="EMBL" id="ABQ13270.1"/>
    </source>
</evidence>
<dbReference type="EMBL" id="CP000513">
    <property type="protein sequence ID" value="ABQ13270.1"/>
    <property type="molecule type" value="Genomic_DNA"/>
</dbReference>
<dbReference type="GO" id="GO:0042834">
    <property type="term" value="F:peptidoglycan binding"/>
    <property type="evidence" value="ECO:0007669"/>
    <property type="project" value="InterPro"/>
</dbReference>
<keyword evidence="4" id="KW-1185">Reference proteome</keyword>
<dbReference type="InterPro" id="IPR036680">
    <property type="entry name" value="SPOR-like_sf"/>
</dbReference>
<protein>
    <recommendedName>
        <fullName evidence="2">SPOR domain-containing protein</fullName>
    </recommendedName>
</protein>
<keyword evidence="1" id="KW-0812">Transmembrane</keyword>
<proteinExistence type="predicted"/>
<name>A5EXU3_DICNV</name>
<feature type="domain" description="SPOR" evidence="2">
    <location>
        <begin position="111"/>
        <end position="187"/>
    </location>
</feature>
<evidence type="ECO:0000313" key="4">
    <source>
        <dbReference type="Proteomes" id="UP000000248"/>
    </source>
</evidence>
<organism evidence="3 4">
    <name type="scientific">Dichelobacter nodosus (strain VCS1703A)</name>
    <dbReference type="NCBI Taxonomy" id="246195"/>
    <lineage>
        <taxon>Bacteria</taxon>
        <taxon>Pseudomonadati</taxon>
        <taxon>Pseudomonadota</taxon>
        <taxon>Gammaproteobacteria</taxon>
        <taxon>Cardiobacteriales</taxon>
        <taxon>Cardiobacteriaceae</taxon>
        <taxon>Dichelobacter</taxon>
    </lineage>
</organism>
<accession>A5EXU3</accession>
<sequence>MSGRVRRRKEQKSRAQSNAQFVRQRFAGIVLLIIIVMVLVFMLIHMLLGKDDAPLAVRHQETIAKAQVLADSSAPRAGDKPKYTFYDELKKRHEEVDAEVRRRVETSEKSTVTGRNFRIQVGAFKEVEAAERLRAKMILRDYPVTMIRNGSVYLVQIGPYVQREEALEVQKKIEREGMKTLLKAYVN</sequence>
<gene>
    <name evidence="3" type="ordered locus">DNO_1050</name>
</gene>
<dbReference type="OrthoDB" id="7069135at2"/>
<dbReference type="eggNOG" id="COG3087">
    <property type="taxonomic scope" value="Bacteria"/>
</dbReference>
<dbReference type="HOGENOM" id="CLU_1445540_0_0_6"/>
<dbReference type="Pfam" id="PF05036">
    <property type="entry name" value="SPOR"/>
    <property type="match status" value="1"/>
</dbReference>